<keyword evidence="2 8" id="KW-0863">Zinc-finger</keyword>
<dbReference type="GO" id="GO:0003700">
    <property type="term" value="F:DNA-binding transcription factor activity"/>
    <property type="evidence" value="ECO:0007669"/>
    <property type="project" value="UniProtKB-UniRule"/>
</dbReference>
<protein>
    <recommendedName>
        <fullName evidence="9">Dof zinc finger protein</fullName>
    </recommendedName>
</protein>
<dbReference type="AlphaFoldDB" id="A0AAV2DM64"/>
<feature type="domain" description="Dof-type" evidence="11">
    <location>
        <begin position="91"/>
        <end position="145"/>
    </location>
</feature>
<feature type="compositionally biased region" description="Gly residues" evidence="10">
    <location>
        <begin position="357"/>
        <end position="373"/>
    </location>
</feature>
<dbReference type="PROSITE" id="PS01361">
    <property type="entry name" value="ZF_DOF_1"/>
    <property type="match status" value="1"/>
</dbReference>
<evidence type="ECO:0000256" key="1">
    <source>
        <dbReference type="ARBA" id="ARBA00022723"/>
    </source>
</evidence>
<dbReference type="Proteomes" id="UP001497516">
    <property type="component" value="Chromosome 3"/>
</dbReference>
<evidence type="ECO:0000256" key="6">
    <source>
        <dbReference type="ARBA" id="ARBA00023163"/>
    </source>
</evidence>
<feature type="compositionally biased region" description="Polar residues" evidence="10">
    <location>
        <begin position="389"/>
        <end position="400"/>
    </location>
</feature>
<feature type="region of interest" description="Disordered" evidence="10">
    <location>
        <begin position="1"/>
        <end position="87"/>
    </location>
</feature>
<keyword evidence="3 9" id="KW-0862">Zinc</keyword>
<keyword evidence="6 9" id="KW-0804">Transcription</keyword>
<dbReference type="GO" id="GO:0005634">
    <property type="term" value="C:nucleus"/>
    <property type="evidence" value="ECO:0007669"/>
    <property type="project" value="UniProtKB-SubCell"/>
</dbReference>
<name>A0AAV2DM64_9ROSI</name>
<dbReference type="PROSITE" id="PS50884">
    <property type="entry name" value="ZF_DOF_2"/>
    <property type="match status" value="1"/>
</dbReference>
<dbReference type="PANTHER" id="PTHR31992:SF351">
    <property type="entry name" value="DOF ZINC FINGER PROTEIN"/>
    <property type="match status" value="1"/>
</dbReference>
<evidence type="ECO:0000256" key="10">
    <source>
        <dbReference type="SAM" id="MobiDB-lite"/>
    </source>
</evidence>
<reference evidence="12 13" key="1">
    <citation type="submission" date="2024-04" db="EMBL/GenBank/DDBJ databases">
        <authorList>
            <person name="Fracassetti M."/>
        </authorList>
    </citation>
    <scope>NUCLEOTIDE SEQUENCE [LARGE SCALE GENOMIC DNA]</scope>
</reference>
<gene>
    <name evidence="12" type="ORF">LTRI10_LOCUS16339</name>
</gene>
<dbReference type="GO" id="GO:0003677">
    <property type="term" value="F:DNA binding"/>
    <property type="evidence" value="ECO:0007669"/>
    <property type="project" value="UniProtKB-UniRule"/>
</dbReference>
<keyword evidence="5 8" id="KW-0238">DNA-binding</keyword>
<evidence type="ECO:0000259" key="11">
    <source>
        <dbReference type="PROSITE" id="PS50884"/>
    </source>
</evidence>
<keyword evidence="13" id="KW-1185">Reference proteome</keyword>
<dbReference type="InterPro" id="IPR045174">
    <property type="entry name" value="Dof"/>
</dbReference>
<organism evidence="12 13">
    <name type="scientific">Linum trigynum</name>
    <dbReference type="NCBI Taxonomy" id="586398"/>
    <lineage>
        <taxon>Eukaryota</taxon>
        <taxon>Viridiplantae</taxon>
        <taxon>Streptophyta</taxon>
        <taxon>Embryophyta</taxon>
        <taxon>Tracheophyta</taxon>
        <taxon>Spermatophyta</taxon>
        <taxon>Magnoliopsida</taxon>
        <taxon>eudicotyledons</taxon>
        <taxon>Gunneridae</taxon>
        <taxon>Pentapetalae</taxon>
        <taxon>rosids</taxon>
        <taxon>fabids</taxon>
        <taxon>Malpighiales</taxon>
        <taxon>Linaceae</taxon>
        <taxon>Linum</taxon>
    </lineage>
</organism>
<proteinExistence type="predicted"/>
<evidence type="ECO:0000256" key="3">
    <source>
        <dbReference type="ARBA" id="ARBA00022833"/>
    </source>
</evidence>
<dbReference type="EMBL" id="OZ034816">
    <property type="protein sequence ID" value="CAL1374477.1"/>
    <property type="molecule type" value="Genomic_DNA"/>
</dbReference>
<dbReference type="GO" id="GO:0008270">
    <property type="term" value="F:zinc ion binding"/>
    <property type="evidence" value="ECO:0007669"/>
    <property type="project" value="UniProtKB-KW"/>
</dbReference>
<evidence type="ECO:0000313" key="13">
    <source>
        <dbReference type="Proteomes" id="UP001497516"/>
    </source>
</evidence>
<dbReference type="Pfam" id="PF02701">
    <property type="entry name" value="Zn_ribbon_Dof"/>
    <property type="match status" value="1"/>
</dbReference>
<evidence type="ECO:0000256" key="8">
    <source>
        <dbReference type="PROSITE-ProRule" id="PRU00071"/>
    </source>
</evidence>
<evidence type="ECO:0000313" key="12">
    <source>
        <dbReference type="EMBL" id="CAL1374477.1"/>
    </source>
</evidence>
<sequence length="400" mass="42309">MVFPSSVSAYLDPSNWQQQQQQQAPHSLNQNGLGGNQVIFQHPDGGNYGGAGGGSLNGSAPGGGGGATIAKPNSMAERARQAKIPQPESALKCPRCESTNTKFCYFNNYSLTQPRHFCKTCRRYWTRGGALRSVPVGGGCRRNKRSKSTSGRGGRSSSSSAAAGGNRSKSPNNKTTADHHHILGRGSSSLIFPNTHHDHNINLGQLLAPHQLPLLPPLHHLGQLADYNNNNNSSSTCHVDSGSVGALNFSAGGMISPPADVAGGNNIVEQWRLQQQQVHQFPFFANLEHPQQPNTAGMSLYSSSIGHDEEMNQGGKMEGHNGNNLLMSRNFLGNFSSPAVGDHHRDEDENQQRYCNGSGGWQAGGGGGGGGKYMNGNSLWSGGGDGQPGFTSSSSTSHLL</sequence>
<accession>A0AAV2DM64</accession>
<feature type="compositionally biased region" description="Basic and acidic residues" evidence="10">
    <location>
        <begin position="341"/>
        <end position="351"/>
    </location>
</feature>
<feature type="region of interest" description="Disordered" evidence="10">
    <location>
        <begin position="339"/>
        <end position="400"/>
    </location>
</feature>
<keyword evidence="7 8" id="KW-0539">Nucleus</keyword>
<keyword evidence="4 9" id="KW-0805">Transcription regulation</keyword>
<evidence type="ECO:0000256" key="2">
    <source>
        <dbReference type="ARBA" id="ARBA00022771"/>
    </source>
</evidence>
<comment type="subcellular location">
    <subcellularLocation>
        <location evidence="8 9">Nucleus</location>
    </subcellularLocation>
</comment>
<feature type="region of interest" description="Disordered" evidence="10">
    <location>
        <begin position="135"/>
        <end position="180"/>
    </location>
</feature>
<evidence type="ECO:0000256" key="5">
    <source>
        <dbReference type="ARBA" id="ARBA00023125"/>
    </source>
</evidence>
<evidence type="ECO:0000256" key="7">
    <source>
        <dbReference type="ARBA" id="ARBA00023242"/>
    </source>
</evidence>
<feature type="compositionally biased region" description="Gly residues" evidence="10">
    <location>
        <begin position="46"/>
        <end position="67"/>
    </location>
</feature>
<evidence type="ECO:0000256" key="9">
    <source>
        <dbReference type="RuleBase" id="RU369094"/>
    </source>
</evidence>
<dbReference type="InterPro" id="IPR003851">
    <property type="entry name" value="Znf_Dof"/>
</dbReference>
<dbReference type="PANTHER" id="PTHR31992">
    <property type="entry name" value="DOF ZINC FINGER PROTEIN DOF1.4-RELATED"/>
    <property type="match status" value="1"/>
</dbReference>
<comment type="function">
    <text evidence="9">Transcription factor that binds specifically to a 5'-AA[AG]G-3' consensus core sequence.</text>
</comment>
<feature type="compositionally biased region" description="Low complexity" evidence="10">
    <location>
        <begin position="155"/>
        <end position="170"/>
    </location>
</feature>
<evidence type="ECO:0000256" key="4">
    <source>
        <dbReference type="ARBA" id="ARBA00023015"/>
    </source>
</evidence>
<keyword evidence="1 9" id="KW-0479">Metal-binding</keyword>